<dbReference type="PANTHER" id="PTHR30373">
    <property type="entry name" value="UPF0603 PROTEIN YGCG"/>
    <property type="match status" value="1"/>
</dbReference>
<feature type="domain" description="TPM" evidence="1">
    <location>
        <begin position="7"/>
        <end position="121"/>
    </location>
</feature>
<evidence type="ECO:0000313" key="3">
    <source>
        <dbReference type="Proteomes" id="UP000295455"/>
    </source>
</evidence>
<dbReference type="AlphaFoldDB" id="A0A4R1RQF0"/>
<dbReference type="EMBL" id="SLUP01000001">
    <property type="protein sequence ID" value="TCL68628.1"/>
    <property type="molecule type" value="Genomic_DNA"/>
</dbReference>
<organism evidence="2 3">
    <name type="scientific">Mariniflexile fucanivorans</name>
    <dbReference type="NCBI Taxonomy" id="264023"/>
    <lineage>
        <taxon>Bacteria</taxon>
        <taxon>Pseudomonadati</taxon>
        <taxon>Bacteroidota</taxon>
        <taxon>Flavobacteriia</taxon>
        <taxon>Flavobacteriales</taxon>
        <taxon>Flavobacteriaceae</taxon>
        <taxon>Mariniflexile</taxon>
    </lineage>
</organism>
<dbReference type="InterPro" id="IPR007621">
    <property type="entry name" value="TPM_dom"/>
</dbReference>
<dbReference type="Pfam" id="PF04536">
    <property type="entry name" value="TPM_phosphatase"/>
    <property type="match status" value="1"/>
</dbReference>
<dbReference type="OrthoDB" id="9786161at2"/>
<accession>A0A4R1RQF0</accession>
<protein>
    <submittedName>
        <fullName evidence="2">TLP18.3/Psb32/MOLO-1 phosphatase superfamily protein</fullName>
    </submittedName>
</protein>
<name>A0A4R1RQF0_9FLAO</name>
<dbReference type="Proteomes" id="UP000295455">
    <property type="component" value="Unassembled WGS sequence"/>
</dbReference>
<dbReference type="PANTHER" id="PTHR30373:SF8">
    <property type="entry name" value="BLL7265 PROTEIN"/>
    <property type="match status" value="1"/>
</dbReference>
<dbReference type="RefSeq" id="WP_132213707.1">
    <property type="nucleotide sequence ID" value="NZ_OX156936.1"/>
</dbReference>
<sequence length="147" mass="16553">MPKNSVEDFLTASEEQDVIEAIRIAELNTSGEIRVHIEKTSNGDATNRALEVFYMLKMDNTKLQNAVLIYVAVTEKTFVIYGDKGINDVVSKTFWDSTKDVMQSHFKTGNFKQGLVEGVLKSGEQLKKFFPYMDSDTNELSNEISKG</sequence>
<gene>
    <name evidence="2" type="ORF">EV196_10143</name>
</gene>
<comment type="caution">
    <text evidence="2">The sequence shown here is derived from an EMBL/GenBank/DDBJ whole genome shotgun (WGS) entry which is preliminary data.</text>
</comment>
<dbReference type="Gene3D" id="3.10.310.50">
    <property type="match status" value="1"/>
</dbReference>
<evidence type="ECO:0000259" key="1">
    <source>
        <dbReference type="Pfam" id="PF04536"/>
    </source>
</evidence>
<proteinExistence type="predicted"/>
<keyword evidence="3" id="KW-1185">Reference proteome</keyword>
<evidence type="ECO:0000313" key="2">
    <source>
        <dbReference type="EMBL" id="TCL68628.1"/>
    </source>
</evidence>
<reference evidence="2 3" key="1">
    <citation type="submission" date="2019-03" db="EMBL/GenBank/DDBJ databases">
        <title>Genomic Encyclopedia of Type Strains, Phase IV (KMG-IV): sequencing the most valuable type-strain genomes for metagenomic binning, comparative biology and taxonomic classification.</title>
        <authorList>
            <person name="Goeker M."/>
        </authorList>
    </citation>
    <scope>NUCLEOTIDE SEQUENCE [LARGE SCALE GENOMIC DNA]</scope>
    <source>
        <strain evidence="2 3">DSM 18792</strain>
    </source>
</reference>